<dbReference type="EMBL" id="GBXM01095203">
    <property type="protein sequence ID" value="JAH13374.1"/>
    <property type="molecule type" value="Transcribed_RNA"/>
</dbReference>
<reference evidence="1" key="2">
    <citation type="journal article" date="2015" name="Fish Shellfish Immunol.">
        <title>Early steps in the European eel (Anguilla anguilla)-Vibrio vulnificus interaction in the gills: Role of the RtxA13 toxin.</title>
        <authorList>
            <person name="Callol A."/>
            <person name="Pajuelo D."/>
            <person name="Ebbesson L."/>
            <person name="Teles M."/>
            <person name="MacKenzie S."/>
            <person name="Amaro C."/>
        </authorList>
    </citation>
    <scope>NUCLEOTIDE SEQUENCE</scope>
</reference>
<reference evidence="1" key="1">
    <citation type="submission" date="2014-11" db="EMBL/GenBank/DDBJ databases">
        <authorList>
            <person name="Amaro Gonzalez C."/>
        </authorList>
    </citation>
    <scope>NUCLEOTIDE SEQUENCE</scope>
</reference>
<accession>A0A0E9Q9G0</accession>
<name>A0A0E9Q9G0_ANGAN</name>
<evidence type="ECO:0000313" key="1">
    <source>
        <dbReference type="EMBL" id="JAH13374.1"/>
    </source>
</evidence>
<dbReference type="AlphaFoldDB" id="A0A0E9Q9G0"/>
<organism evidence="1">
    <name type="scientific">Anguilla anguilla</name>
    <name type="common">European freshwater eel</name>
    <name type="synonym">Muraena anguilla</name>
    <dbReference type="NCBI Taxonomy" id="7936"/>
    <lineage>
        <taxon>Eukaryota</taxon>
        <taxon>Metazoa</taxon>
        <taxon>Chordata</taxon>
        <taxon>Craniata</taxon>
        <taxon>Vertebrata</taxon>
        <taxon>Euteleostomi</taxon>
        <taxon>Actinopterygii</taxon>
        <taxon>Neopterygii</taxon>
        <taxon>Teleostei</taxon>
        <taxon>Anguilliformes</taxon>
        <taxon>Anguillidae</taxon>
        <taxon>Anguilla</taxon>
    </lineage>
</organism>
<sequence length="42" mass="5063">MLILNLSFYFVQDNIIVNCVNIQLICDNNHLRRKENEKGIWQ</sequence>
<protein>
    <submittedName>
        <fullName evidence="1">Uncharacterized protein</fullName>
    </submittedName>
</protein>
<proteinExistence type="predicted"/>